<organism evidence="2 3">
    <name type="scientific">Liparis tanakae</name>
    <name type="common">Tanaka's snailfish</name>
    <dbReference type="NCBI Taxonomy" id="230148"/>
    <lineage>
        <taxon>Eukaryota</taxon>
        <taxon>Metazoa</taxon>
        <taxon>Chordata</taxon>
        <taxon>Craniata</taxon>
        <taxon>Vertebrata</taxon>
        <taxon>Euteleostomi</taxon>
        <taxon>Actinopterygii</taxon>
        <taxon>Neopterygii</taxon>
        <taxon>Teleostei</taxon>
        <taxon>Neoteleostei</taxon>
        <taxon>Acanthomorphata</taxon>
        <taxon>Eupercaria</taxon>
        <taxon>Perciformes</taxon>
        <taxon>Cottioidei</taxon>
        <taxon>Cottales</taxon>
        <taxon>Liparidae</taxon>
        <taxon>Liparis</taxon>
    </lineage>
</organism>
<feature type="compositionally biased region" description="Basic and acidic residues" evidence="1">
    <location>
        <begin position="18"/>
        <end position="27"/>
    </location>
</feature>
<comment type="caution">
    <text evidence="2">The sequence shown here is derived from an EMBL/GenBank/DDBJ whole genome shotgun (WGS) entry which is preliminary data.</text>
</comment>
<proteinExistence type="predicted"/>
<name>A0A4Z2FMB5_9TELE</name>
<gene>
    <name evidence="2" type="ORF">EYF80_047442</name>
</gene>
<dbReference type="EMBL" id="SRLO01001040">
    <property type="protein sequence ID" value="TNN42377.1"/>
    <property type="molecule type" value="Genomic_DNA"/>
</dbReference>
<evidence type="ECO:0000313" key="2">
    <source>
        <dbReference type="EMBL" id="TNN42377.1"/>
    </source>
</evidence>
<protein>
    <submittedName>
        <fullName evidence="2">Uncharacterized protein</fullName>
    </submittedName>
</protein>
<keyword evidence="3" id="KW-1185">Reference proteome</keyword>
<feature type="compositionally biased region" description="Basic and acidic residues" evidence="1">
    <location>
        <begin position="56"/>
        <end position="87"/>
    </location>
</feature>
<dbReference type="AlphaFoldDB" id="A0A4Z2FMB5"/>
<evidence type="ECO:0000313" key="3">
    <source>
        <dbReference type="Proteomes" id="UP000314294"/>
    </source>
</evidence>
<reference evidence="2 3" key="1">
    <citation type="submission" date="2019-03" db="EMBL/GenBank/DDBJ databases">
        <title>First draft genome of Liparis tanakae, snailfish: a comprehensive survey of snailfish specific genes.</title>
        <authorList>
            <person name="Kim W."/>
            <person name="Song I."/>
            <person name="Jeong J.-H."/>
            <person name="Kim D."/>
            <person name="Kim S."/>
            <person name="Ryu S."/>
            <person name="Song J.Y."/>
            <person name="Lee S.K."/>
        </authorList>
    </citation>
    <scope>NUCLEOTIDE SEQUENCE [LARGE SCALE GENOMIC DNA]</scope>
    <source>
        <tissue evidence="2">Muscle</tissue>
    </source>
</reference>
<sequence length="87" mass="9235">MSKCWPTKVHFTGGDSPGHGERSEARTGDSPGHGESSEARTGDSTGHGKAPSPGQEIHRDTGKLRVPDRRFTGHGESSESRRGEKGP</sequence>
<accession>A0A4Z2FMB5</accession>
<feature type="region of interest" description="Disordered" evidence="1">
    <location>
        <begin position="1"/>
        <end position="87"/>
    </location>
</feature>
<evidence type="ECO:0000256" key="1">
    <source>
        <dbReference type="SAM" id="MobiDB-lite"/>
    </source>
</evidence>
<dbReference type="Proteomes" id="UP000314294">
    <property type="component" value="Unassembled WGS sequence"/>
</dbReference>